<gene>
    <name evidence="1" type="ORF">SPELUC_LOCUS2898</name>
</gene>
<protein>
    <submittedName>
        <fullName evidence="1">12015_t:CDS:1</fullName>
    </submittedName>
</protein>
<evidence type="ECO:0000313" key="2">
    <source>
        <dbReference type="Proteomes" id="UP000789366"/>
    </source>
</evidence>
<sequence>MKCEDNNVRPAFSWSLDSEECDDNIVSAFSWHLEFSDSISLSLVVSEDICEPLSLELEIVKDNSCMSLKVSEDNIRSTFDLGLELESNVNLEVSKNISEPSFSFELAKSKTSVVSDIGLGSMCSLSFKKDNTTKLSIGLQFDF</sequence>
<name>A0ACA9KZZ5_9GLOM</name>
<reference evidence="1" key="1">
    <citation type="submission" date="2021-06" db="EMBL/GenBank/DDBJ databases">
        <authorList>
            <person name="Kallberg Y."/>
            <person name="Tangrot J."/>
            <person name="Rosling A."/>
        </authorList>
    </citation>
    <scope>NUCLEOTIDE SEQUENCE</scope>
    <source>
        <strain evidence="1">28 12/20/2015</strain>
    </source>
</reference>
<keyword evidence="2" id="KW-1185">Reference proteome</keyword>
<dbReference type="EMBL" id="CAJVPW010002077">
    <property type="protein sequence ID" value="CAG8498508.1"/>
    <property type="molecule type" value="Genomic_DNA"/>
</dbReference>
<accession>A0ACA9KZZ5</accession>
<proteinExistence type="predicted"/>
<comment type="caution">
    <text evidence="1">The sequence shown here is derived from an EMBL/GenBank/DDBJ whole genome shotgun (WGS) entry which is preliminary data.</text>
</comment>
<organism evidence="1 2">
    <name type="scientific">Cetraspora pellucida</name>
    <dbReference type="NCBI Taxonomy" id="1433469"/>
    <lineage>
        <taxon>Eukaryota</taxon>
        <taxon>Fungi</taxon>
        <taxon>Fungi incertae sedis</taxon>
        <taxon>Mucoromycota</taxon>
        <taxon>Glomeromycotina</taxon>
        <taxon>Glomeromycetes</taxon>
        <taxon>Diversisporales</taxon>
        <taxon>Gigasporaceae</taxon>
        <taxon>Cetraspora</taxon>
    </lineage>
</organism>
<dbReference type="Proteomes" id="UP000789366">
    <property type="component" value="Unassembled WGS sequence"/>
</dbReference>
<evidence type="ECO:0000313" key="1">
    <source>
        <dbReference type="EMBL" id="CAG8498508.1"/>
    </source>
</evidence>